<organism evidence="7">
    <name type="scientific">Salvia splendens</name>
    <name type="common">Scarlet sage</name>
    <dbReference type="NCBI Taxonomy" id="180675"/>
    <lineage>
        <taxon>Eukaryota</taxon>
        <taxon>Viridiplantae</taxon>
        <taxon>Streptophyta</taxon>
        <taxon>Embryophyta</taxon>
        <taxon>Tracheophyta</taxon>
        <taxon>Spermatophyta</taxon>
        <taxon>Magnoliopsida</taxon>
        <taxon>eudicotyledons</taxon>
        <taxon>Gunneridae</taxon>
        <taxon>Pentapetalae</taxon>
        <taxon>asterids</taxon>
        <taxon>lamiids</taxon>
        <taxon>Lamiales</taxon>
        <taxon>Lamiaceae</taxon>
        <taxon>Nepetoideae</taxon>
        <taxon>Mentheae</taxon>
        <taxon>Salviinae</taxon>
        <taxon>Salvia</taxon>
        <taxon>Salvia subgen. Calosphace</taxon>
        <taxon>core Calosphace</taxon>
    </lineage>
</organism>
<dbReference type="SUPFAM" id="SSF55455">
    <property type="entry name" value="SRF-like"/>
    <property type="match status" value="1"/>
</dbReference>
<evidence type="ECO:0000256" key="3">
    <source>
        <dbReference type="ARBA" id="ARBA00023125"/>
    </source>
</evidence>
<evidence type="ECO:0000256" key="4">
    <source>
        <dbReference type="ARBA" id="ARBA00023163"/>
    </source>
</evidence>
<dbReference type="Proteomes" id="UP000298416">
    <property type="component" value="Unassembled WGS sequence"/>
</dbReference>
<dbReference type="PROSITE" id="PS50066">
    <property type="entry name" value="MADS_BOX_2"/>
    <property type="match status" value="1"/>
</dbReference>
<dbReference type="GO" id="GO:0046983">
    <property type="term" value="F:protein dimerization activity"/>
    <property type="evidence" value="ECO:0007669"/>
    <property type="project" value="InterPro"/>
</dbReference>
<feature type="domain" description="MADS-box" evidence="6">
    <location>
        <begin position="1"/>
        <end position="61"/>
    </location>
</feature>
<dbReference type="PRINTS" id="PR00404">
    <property type="entry name" value="MADSDOMAIN"/>
</dbReference>
<dbReference type="SMART" id="SM00432">
    <property type="entry name" value="MADS"/>
    <property type="match status" value="1"/>
</dbReference>
<evidence type="ECO:0000313" key="7">
    <source>
        <dbReference type="EMBL" id="KAG6399390.1"/>
    </source>
</evidence>
<dbReference type="Pfam" id="PF00319">
    <property type="entry name" value="SRF-TF"/>
    <property type="match status" value="1"/>
</dbReference>
<dbReference type="PANTHER" id="PTHR11945:SF534">
    <property type="entry name" value="MYOCYTE-SPECIFIC ENHANCER FACTOR 2"/>
    <property type="match status" value="1"/>
</dbReference>
<evidence type="ECO:0000256" key="5">
    <source>
        <dbReference type="ARBA" id="ARBA00023242"/>
    </source>
</evidence>
<keyword evidence="5" id="KW-0539">Nucleus</keyword>
<reference evidence="7" key="1">
    <citation type="submission" date="2018-01" db="EMBL/GenBank/DDBJ databases">
        <authorList>
            <person name="Mao J.F."/>
        </authorList>
    </citation>
    <scope>NUCLEOTIDE SEQUENCE</scope>
    <source>
        <strain evidence="7">Huo1</strain>
        <tissue evidence="7">Leaf</tissue>
    </source>
</reference>
<dbReference type="GO" id="GO:0045893">
    <property type="term" value="P:positive regulation of DNA-templated transcription"/>
    <property type="evidence" value="ECO:0007669"/>
    <property type="project" value="UniProtKB-ARBA"/>
</dbReference>
<evidence type="ECO:0000259" key="6">
    <source>
        <dbReference type="PROSITE" id="PS50066"/>
    </source>
</evidence>
<gene>
    <name evidence="7" type="ORF">SASPL_140870</name>
</gene>
<comment type="subcellular location">
    <subcellularLocation>
        <location evidence="1">Nucleus</location>
    </subcellularLocation>
</comment>
<reference evidence="7" key="2">
    <citation type="submission" date="2020-08" db="EMBL/GenBank/DDBJ databases">
        <title>Plant Genome Project.</title>
        <authorList>
            <person name="Zhang R.-G."/>
        </authorList>
    </citation>
    <scope>NUCLEOTIDE SEQUENCE</scope>
    <source>
        <strain evidence="7">Huo1</strain>
        <tissue evidence="7">Leaf</tissue>
    </source>
</reference>
<name>A0A8X8WPK2_SALSN</name>
<evidence type="ECO:0000256" key="2">
    <source>
        <dbReference type="ARBA" id="ARBA00023015"/>
    </source>
</evidence>
<dbReference type="GO" id="GO:0000978">
    <property type="term" value="F:RNA polymerase II cis-regulatory region sequence-specific DNA binding"/>
    <property type="evidence" value="ECO:0007669"/>
    <property type="project" value="TreeGrafter"/>
</dbReference>
<comment type="caution">
    <text evidence="7">The sequence shown here is derived from an EMBL/GenBank/DDBJ whole genome shotgun (WGS) entry which is preliminary data.</text>
</comment>
<proteinExistence type="predicted"/>
<dbReference type="InterPro" id="IPR002100">
    <property type="entry name" value="TF_MADSbox"/>
</dbReference>
<accession>A0A8X8WPK2</accession>
<dbReference type="GO" id="GO:0000981">
    <property type="term" value="F:DNA-binding transcription factor activity, RNA polymerase II-specific"/>
    <property type="evidence" value="ECO:0007669"/>
    <property type="project" value="TreeGrafter"/>
</dbReference>
<dbReference type="PANTHER" id="PTHR11945">
    <property type="entry name" value="MADS BOX PROTEIN"/>
    <property type="match status" value="1"/>
</dbReference>
<sequence>MVRRNIEIKLIANKSYRHTTFTKRRKGLMNKTEELCRASDSEGIVISFSDAGNCYCLGHPDIGSVLHRYLGEEERVRGGEEAEKIMGDALESGEWAEAAKGLGLDGLDRFYAELENVSRKLEALAAALS</sequence>
<dbReference type="InterPro" id="IPR036879">
    <property type="entry name" value="TF_MADSbox_sf"/>
</dbReference>
<protein>
    <recommendedName>
        <fullName evidence="6">MADS-box domain-containing protein</fullName>
    </recommendedName>
</protein>
<dbReference type="AlphaFoldDB" id="A0A8X8WPK2"/>
<keyword evidence="2" id="KW-0805">Transcription regulation</keyword>
<dbReference type="EMBL" id="PNBA02000015">
    <property type="protein sequence ID" value="KAG6399390.1"/>
    <property type="molecule type" value="Genomic_DNA"/>
</dbReference>
<dbReference type="GO" id="GO:0005634">
    <property type="term" value="C:nucleus"/>
    <property type="evidence" value="ECO:0007669"/>
    <property type="project" value="UniProtKB-SubCell"/>
</dbReference>
<evidence type="ECO:0000313" key="8">
    <source>
        <dbReference type="Proteomes" id="UP000298416"/>
    </source>
</evidence>
<keyword evidence="8" id="KW-1185">Reference proteome</keyword>
<keyword evidence="4" id="KW-0804">Transcription</keyword>
<keyword evidence="3" id="KW-0238">DNA-binding</keyword>
<dbReference type="Gene3D" id="3.40.1810.10">
    <property type="entry name" value="Transcription factor, MADS-box"/>
    <property type="match status" value="1"/>
</dbReference>
<evidence type="ECO:0000256" key="1">
    <source>
        <dbReference type="ARBA" id="ARBA00004123"/>
    </source>
</evidence>
<dbReference type="OrthoDB" id="1896642at2759"/>